<reference evidence="7" key="1">
    <citation type="submission" date="2021-01" db="EMBL/GenBank/DDBJ databases">
        <title>Modified the classification status of verrucomicrobia.</title>
        <authorList>
            <person name="Feng X."/>
        </authorList>
    </citation>
    <scope>NUCLEOTIDE SEQUENCE</scope>
    <source>
        <strain evidence="7">_KCTC 22039</strain>
    </source>
</reference>
<dbReference type="PANTHER" id="PTHR11654">
    <property type="entry name" value="OLIGOPEPTIDE TRANSPORTER-RELATED"/>
    <property type="match status" value="1"/>
</dbReference>
<proteinExistence type="inferred from homology"/>
<organism evidence="7 8">
    <name type="scientific">Persicirhabdus sediminis</name>
    <dbReference type="NCBI Taxonomy" id="454144"/>
    <lineage>
        <taxon>Bacteria</taxon>
        <taxon>Pseudomonadati</taxon>
        <taxon>Verrucomicrobiota</taxon>
        <taxon>Verrucomicrobiia</taxon>
        <taxon>Verrucomicrobiales</taxon>
        <taxon>Verrucomicrobiaceae</taxon>
        <taxon>Persicirhabdus</taxon>
    </lineage>
</organism>
<evidence type="ECO:0000313" key="7">
    <source>
        <dbReference type="EMBL" id="MBK1791827.1"/>
    </source>
</evidence>
<dbReference type="RefSeq" id="WP_200311841.1">
    <property type="nucleotide sequence ID" value="NZ_JAENIM010000041.1"/>
</dbReference>
<evidence type="ECO:0000256" key="5">
    <source>
        <dbReference type="ARBA" id="ARBA00023136"/>
    </source>
</evidence>
<dbReference type="Gene3D" id="1.20.1250.20">
    <property type="entry name" value="MFS general substrate transporter like domains"/>
    <property type="match status" value="2"/>
</dbReference>
<comment type="caution">
    <text evidence="7">The sequence shown here is derived from an EMBL/GenBank/DDBJ whole genome shotgun (WGS) entry which is preliminary data.</text>
</comment>
<dbReference type="Proteomes" id="UP000624703">
    <property type="component" value="Unassembled WGS sequence"/>
</dbReference>
<dbReference type="GO" id="GO:0022857">
    <property type="term" value="F:transmembrane transporter activity"/>
    <property type="evidence" value="ECO:0007669"/>
    <property type="project" value="InterPro"/>
</dbReference>
<feature type="transmembrane region" description="Helical" evidence="6">
    <location>
        <begin position="66"/>
        <end position="87"/>
    </location>
</feature>
<comment type="similarity">
    <text evidence="2">Belongs to the major facilitator superfamily. Proton-dependent oligopeptide transporter (POT/PTR) (TC 2.A.17) family.</text>
</comment>
<feature type="transmembrane region" description="Helical" evidence="6">
    <location>
        <begin position="94"/>
        <end position="113"/>
    </location>
</feature>
<keyword evidence="8" id="KW-1185">Reference proteome</keyword>
<feature type="transmembrane region" description="Helical" evidence="6">
    <location>
        <begin position="160"/>
        <end position="181"/>
    </location>
</feature>
<evidence type="ECO:0000313" key="8">
    <source>
        <dbReference type="Proteomes" id="UP000624703"/>
    </source>
</evidence>
<feature type="transmembrane region" description="Helical" evidence="6">
    <location>
        <begin position="119"/>
        <end position="139"/>
    </location>
</feature>
<evidence type="ECO:0000256" key="4">
    <source>
        <dbReference type="ARBA" id="ARBA00022989"/>
    </source>
</evidence>
<evidence type="ECO:0000256" key="3">
    <source>
        <dbReference type="ARBA" id="ARBA00022692"/>
    </source>
</evidence>
<feature type="transmembrane region" description="Helical" evidence="6">
    <location>
        <begin position="29"/>
        <end position="46"/>
    </location>
</feature>
<feature type="transmembrane region" description="Helical" evidence="6">
    <location>
        <begin position="347"/>
        <end position="367"/>
    </location>
</feature>
<evidence type="ECO:0000256" key="6">
    <source>
        <dbReference type="SAM" id="Phobius"/>
    </source>
</evidence>
<feature type="transmembrane region" description="Helical" evidence="6">
    <location>
        <begin position="187"/>
        <end position="207"/>
    </location>
</feature>
<keyword evidence="5 6" id="KW-0472">Membrane</keyword>
<feature type="transmembrane region" description="Helical" evidence="6">
    <location>
        <begin position="314"/>
        <end position="335"/>
    </location>
</feature>
<dbReference type="EMBL" id="JAENIM010000041">
    <property type="protein sequence ID" value="MBK1791827.1"/>
    <property type="molecule type" value="Genomic_DNA"/>
</dbReference>
<dbReference type="SUPFAM" id="SSF103473">
    <property type="entry name" value="MFS general substrate transporter"/>
    <property type="match status" value="1"/>
</dbReference>
<feature type="transmembrane region" description="Helical" evidence="6">
    <location>
        <begin position="583"/>
        <end position="605"/>
    </location>
</feature>
<dbReference type="GO" id="GO:0016020">
    <property type="term" value="C:membrane"/>
    <property type="evidence" value="ECO:0007669"/>
    <property type="project" value="UniProtKB-SubCell"/>
</dbReference>
<keyword evidence="3 6" id="KW-0812">Transmembrane</keyword>
<evidence type="ECO:0000256" key="2">
    <source>
        <dbReference type="ARBA" id="ARBA00005982"/>
    </source>
</evidence>
<sequence length="613" mass="68247">MSYRTQPSNSSDYPSGLPYIIFNEAAERFSFYGMKAALAIFITQYLHLMGPQVDMPVSNSKANEYVHYFVMCVYLTPLLGAIISDVCWGKYKTIIVLSVVYCFGHAALAMVGISGPPALWLLAGLGLIAIGSGGIKPCVSAHLGDQFGKNNQHRLSIAYNYFYLSINFGAVISNLCIPWILKWYGPHWAFGIPGVLMALATLAFWFGRNKFIHVPAAGLGFLREMKSPLEFLSALKPCIIFLFIPFFWALFEQTGSSMVFQAVDMDRQLFGIEILPSQIQAANPFLILLLIPLFTFFIYPTVNKIIPLTPLRKIGAGLFLMVAAFSTVALVQAAIDSGKSPTILWQLFAYLLLTASEVMVSVVCIEFAYTQAPKAMKSIIMALFFLSVAMGNFITAQVNRFIQTPSPIASALDDFRKLPTPTDSISYAGFDQKLNTADDIIVHFNDDQISQLEVPSQQQLTLANTIISDWSQDNQSLPTTEQGNELIAGMLDSWSEPISYQRLNKLTYRIQSNGPDKLPTTQWDVGLIESVDFTTTDDTLSENKPSWLERRSLELNYIAPEQLGGKHLNFYAGGQDKLEGADYFWFFTGIMLATAILYVPVARLYPEKTILQK</sequence>
<keyword evidence="4 6" id="KW-1133">Transmembrane helix</keyword>
<feature type="transmembrane region" description="Helical" evidence="6">
    <location>
        <begin position="228"/>
        <end position="251"/>
    </location>
</feature>
<dbReference type="InterPro" id="IPR036259">
    <property type="entry name" value="MFS_trans_sf"/>
</dbReference>
<protein>
    <submittedName>
        <fullName evidence="7">MFS transporter</fullName>
    </submittedName>
</protein>
<dbReference type="AlphaFoldDB" id="A0A8J7MFK1"/>
<name>A0A8J7MFK1_9BACT</name>
<accession>A0A8J7MFK1</accession>
<gene>
    <name evidence="7" type="ORF">JIN82_11750</name>
</gene>
<evidence type="ECO:0000256" key="1">
    <source>
        <dbReference type="ARBA" id="ARBA00004141"/>
    </source>
</evidence>
<comment type="subcellular location">
    <subcellularLocation>
        <location evidence="1">Membrane</location>
        <topology evidence="1">Multi-pass membrane protein</topology>
    </subcellularLocation>
</comment>
<feature type="transmembrane region" description="Helical" evidence="6">
    <location>
        <begin position="285"/>
        <end position="302"/>
    </location>
</feature>
<dbReference type="InterPro" id="IPR000109">
    <property type="entry name" value="POT_fam"/>
</dbReference>
<feature type="transmembrane region" description="Helical" evidence="6">
    <location>
        <begin position="379"/>
        <end position="398"/>
    </location>
</feature>
<dbReference type="Pfam" id="PF00854">
    <property type="entry name" value="PTR2"/>
    <property type="match status" value="2"/>
</dbReference>